<dbReference type="EMBL" id="OA934244">
    <property type="protein sequence ID" value="CAD7286148.1"/>
    <property type="molecule type" value="Genomic_DNA"/>
</dbReference>
<reference evidence="1" key="1">
    <citation type="submission" date="2020-11" db="EMBL/GenBank/DDBJ databases">
        <authorList>
            <person name="Tran Van P."/>
        </authorList>
    </citation>
    <scope>NUCLEOTIDE SEQUENCE</scope>
</reference>
<dbReference type="OrthoDB" id="420669at2759"/>
<evidence type="ECO:0000313" key="1">
    <source>
        <dbReference type="EMBL" id="CAD7286148.1"/>
    </source>
</evidence>
<keyword evidence="2" id="KW-1185">Reference proteome</keyword>
<sequence length="70" mass="7855">MRITSDEGYQPVKKLKQQVKPVEGSNVHLVVGVHGLNGSCNDLNVVRVFMELLQPHGSDHLDFFIPTRTQ</sequence>
<accession>A0A7R9C2S4</accession>
<evidence type="ECO:0008006" key="3">
    <source>
        <dbReference type="Google" id="ProtNLM"/>
    </source>
</evidence>
<protein>
    <recommendedName>
        <fullName evidence="3">DUF676 domain-containing protein</fullName>
    </recommendedName>
</protein>
<proteinExistence type="predicted"/>
<dbReference type="Proteomes" id="UP000678499">
    <property type="component" value="Unassembled WGS sequence"/>
</dbReference>
<evidence type="ECO:0000313" key="2">
    <source>
        <dbReference type="Proteomes" id="UP000678499"/>
    </source>
</evidence>
<dbReference type="EMBL" id="CAJPEX010052207">
    <property type="protein sequence ID" value="CAG0926300.1"/>
    <property type="molecule type" value="Genomic_DNA"/>
</dbReference>
<gene>
    <name evidence="1" type="ORF">NMOB1V02_LOCUS13750</name>
</gene>
<name>A0A7R9C2S4_9CRUS</name>
<feature type="non-terminal residue" evidence="1">
    <location>
        <position position="1"/>
    </location>
</feature>
<dbReference type="AlphaFoldDB" id="A0A7R9C2S4"/>
<organism evidence="1">
    <name type="scientific">Notodromas monacha</name>
    <dbReference type="NCBI Taxonomy" id="399045"/>
    <lineage>
        <taxon>Eukaryota</taxon>
        <taxon>Metazoa</taxon>
        <taxon>Ecdysozoa</taxon>
        <taxon>Arthropoda</taxon>
        <taxon>Crustacea</taxon>
        <taxon>Oligostraca</taxon>
        <taxon>Ostracoda</taxon>
        <taxon>Podocopa</taxon>
        <taxon>Podocopida</taxon>
        <taxon>Cypridocopina</taxon>
        <taxon>Cypridoidea</taxon>
        <taxon>Cyprididae</taxon>
        <taxon>Notodromas</taxon>
    </lineage>
</organism>